<reference evidence="3" key="1">
    <citation type="journal article" date="2011" name="Genetics">
        <title>Massive changes in genome architecture accompany the transition to self-fertility in the filamentous fungus Neurospora tetrasperma.</title>
        <authorList>
            <person name="Ellison C.E."/>
            <person name="Stajich J.E."/>
            <person name="Jacobson D.J."/>
            <person name="Natvig D.O."/>
            <person name="Lapidus A."/>
            <person name="Foster B."/>
            <person name="Aerts A."/>
            <person name="Riley R."/>
            <person name="Lindquist E.A."/>
            <person name="Grigoriev I.V."/>
            <person name="Taylor J.W."/>
        </authorList>
    </citation>
    <scope>NUCLEOTIDE SEQUENCE [LARGE SCALE GENOMIC DNA]</scope>
    <source>
        <strain evidence="3">FGSC 2508 / P0657</strain>
    </source>
</reference>
<name>F8MX25_NEUT8</name>
<dbReference type="InterPro" id="IPR045063">
    <property type="entry name" value="Dynamin_N"/>
</dbReference>
<dbReference type="EMBL" id="GL891307">
    <property type="protein sequence ID" value="EGO54296.1"/>
    <property type="molecule type" value="Genomic_DNA"/>
</dbReference>
<dbReference type="Pfam" id="PF00350">
    <property type="entry name" value="Dynamin_N"/>
    <property type="match status" value="1"/>
</dbReference>
<dbReference type="VEuPathDB" id="FungiDB:NEUTE1DRAFT_48847"/>
<proteinExistence type="predicted"/>
<dbReference type="RefSeq" id="XP_009853832.1">
    <property type="nucleotide sequence ID" value="XM_009855530.1"/>
</dbReference>
<feature type="domain" description="Dynamin N-terminal" evidence="1">
    <location>
        <begin position="92"/>
        <end position="355"/>
    </location>
</feature>
<dbReference type="HOGENOM" id="CLU_005249_2_0_1"/>
<dbReference type="AlphaFoldDB" id="F8MX25"/>
<dbReference type="Proteomes" id="UP000008065">
    <property type="component" value="Unassembled WGS sequence"/>
</dbReference>
<dbReference type="InterPro" id="IPR027417">
    <property type="entry name" value="P-loop_NTPase"/>
</dbReference>
<gene>
    <name evidence="2" type="ORF">NEUTE1DRAFT_48847</name>
</gene>
<keyword evidence="3" id="KW-1185">Reference proteome</keyword>
<dbReference type="GeneID" id="20828180"/>
<evidence type="ECO:0000313" key="3">
    <source>
        <dbReference type="Proteomes" id="UP000008065"/>
    </source>
</evidence>
<dbReference type="PANTHER" id="PTHR36681:SF3">
    <property type="entry name" value="NUCLEAR GTPASE, GERMINAL CENTER-ASSOCIATED, TANDEM DUPLICATE 3"/>
    <property type="match status" value="1"/>
</dbReference>
<evidence type="ECO:0000259" key="1">
    <source>
        <dbReference type="Pfam" id="PF00350"/>
    </source>
</evidence>
<dbReference type="OrthoDB" id="4580950at2759"/>
<evidence type="ECO:0000313" key="2">
    <source>
        <dbReference type="EMBL" id="EGO54296.1"/>
    </source>
</evidence>
<sequence>MSLADTVDPIRSIDALDVLPLPTRMRMLEDCLDAGLKYSSEIAKLIDQAVPGTDDVDEDGTDAEALGRANLKQWLKDADEINDGHKQFEILVGVQGKTGAGKTSLLNALLGYKDLLPPNDALVATAAICQVAYNYSDDPKKAFRAEITFRKLLDVKHELNQFFQDIKLRDQLLNGRGEYEEDDDDRDGSDDSDIGEITERINATAEKIGPVWGYTRIELESKSTQDLLAKTDPAVKLLSTTKTINAADLETFAPAVKPYLDATTTEITGRAGAETREMAVWPLIDHVKVYVKSEVLRGGIVLVDLPGLGEIVETRAAVARKFYNKLTVSIVVTPSVRAAGEKTAVNLMTENQEINMRMSGKLDDHGYCIVLSKADDGVDWETTARNEKRQKDIKMVRDLRKKFNAEDTALKQLRPQINKVLGSVKPNTKVSVEEKRNRLEELRKLYDKRKCHLKRQRELKCEKKRAHWGQVFTAVQSRSALLAIEINRYLKDRHAIFMKSCPGAQAPFCPPKIFPVSVRAYWPLQRKIEDDPDAISEDPIMGFPEEAYTGIPALKGWLYEATIPQRERHMKALLHRLIGLYYNLQTWSDKECERIKLHMTPDELREEYLDGEYRLLEKKLGAYKKKLSKQVSDCNPLKDTNEAMDTCIKQCVDHVKNWVYKDPEGENPHKKLHYGTFLAIIKAGGGVFCSRAGGQKKTFDWMEGLSHLFKNQICSQWVHSLHEQLPLLEGSALVELDARWDHRINTILTVLKKQFPRQKDYLASKVPSLKIIKEQVKDQVAQALHDVAINADDVHKELAVDIKAKWKTTFKRASDPKLKGKGTMEKRHKILRAFSTHKDNKTYKDAVAKLKKVVAEEVNKFPKRLETIWMIGLAKLKAEVSLIMDNIVEYEKEQVDDSMEGLEGDGSEINEAGVSEELRKQKIGLQEKIRPMLNRWYFAWDMSPGDVLMHDVEELDQDEGAKTGCVKESEIPTIFSLGALVNDGDDTMAEDSFDSIIELHLNSGLVEDSTKIKEEIVDSD</sequence>
<dbReference type="Gene3D" id="3.40.50.300">
    <property type="entry name" value="P-loop containing nucleotide triphosphate hydrolases"/>
    <property type="match status" value="1"/>
</dbReference>
<organism evidence="2 3">
    <name type="scientific">Neurospora tetrasperma (strain FGSC 2508 / ATCC MYA-4615 / P0657)</name>
    <dbReference type="NCBI Taxonomy" id="510951"/>
    <lineage>
        <taxon>Eukaryota</taxon>
        <taxon>Fungi</taxon>
        <taxon>Dikarya</taxon>
        <taxon>Ascomycota</taxon>
        <taxon>Pezizomycotina</taxon>
        <taxon>Sordariomycetes</taxon>
        <taxon>Sordariomycetidae</taxon>
        <taxon>Sordariales</taxon>
        <taxon>Sordariaceae</taxon>
        <taxon>Neurospora</taxon>
    </lineage>
</organism>
<accession>F8MX25</accession>
<dbReference type="SUPFAM" id="SSF52540">
    <property type="entry name" value="P-loop containing nucleoside triphosphate hydrolases"/>
    <property type="match status" value="1"/>
</dbReference>
<dbReference type="PANTHER" id="PTHR36681">
    <property type="entry name" value="NUCLEAR GTPASE, GERMINAL CENTER-ASSOCIATED, TANDEM DUPLICATE 3"/>
    <property type="match status" value="1"/>
</dbReference>
<dbReference type="KEGG" id="nte:NEUTE1DRAFT48847"/>
<protein>
    <recommendedName>
        <fullName evidence="1">Dynamin N-terminal domain-containing protein</fullName>
    </recommendedName>
</protein>